<dbReference type="Pfam" id="PF20578">
    <property type="entry name" value="aBig_2"/>
    <property type="match status" value="4"/>
</dbReference>
<keyword evidence="2" id="KW-0732">Signal</keyword>
<organism evidence="4 5">
    <name type="scientific">Paenibacillus prosopidis</name>
    <dbReference type="NCBI Taxonomy" id="630520"/>
    <lineage>
        <taxon>Bacteria</taxon>
        <taxon>Bacillati</taxon>
        <taxon>Bacillota</taxon>
        <taxon>Bacilli</taxon>
        <taxon>Bacillales</taxon>
        <taxon>Paenibacillaceae</taxon>
        <taxon>Paenibacillus</taxon>
    </lineage>
</organism>
<protein>
    <recommendedName>
        <fullName evidence="3">Atrophied bacterial Ig domain-containing protein</fullName>
    </recommendedName>
</protein>
<feature type="region of interest" description="Disordered" evidence="1">
    <location>
        <begin position="69"/>
        <end position="89"/>
    </location>
</feature>
<feature type="domain" description="Atrophied bacterial Ig" evidence="3">
    <location>
        <begin position="284"/>
        <end position="373"/>
    </location>
</feature>
<reference evidence="4 5" key="1">
    <citation type="submission" date="2018-07" db="EMBL/GenBank/DDBJ databases">
        <title>Genomic Encyclopedia of Type Strains, Phase III (KMG-III): the genomes of soil and plant-associated and newly described type strains.</title>
        <authorList>
            <person name="Whitman W."/>
        </authorList>
    </citation>
    <scope>NUCLEOTIDE SEQUENCE [LARGE SCALE GENOMIC DNA]</scope>
    <source>
        <strain evidence="4 5">CECT 7506</strain>
    </source>
</reference>
<feature type="signal peptide" evidence="2">
    <location>
        <begin position="1"/>
        <end position="22"/>
    </location>
</feature>
<evidence type="ECO:0000313" key="4">
    <source>
        <dbReference type="EMBL" id="RCW42087.1"/>
    </source>
</evidence>
<keyword evidence="5" id="KW-1185">Reference proteome</keyword>
<dbReference type="Proteomes" id="UP000252415">
    <property type="component" value="Unassembled WGS sequence"/>
</dbReference>
<gene>
    <name evidence="4" type="ORF">DFP97_11968</name>
</gene>
<evidence type="ECO:0000256" key="1">
    <source>
        <dbReference type="SAM" id="MobiDB-lite"/>
    </source>
</evidence>
<proteinExistence type="predicted"/>
<feature type="domain" description="Atrophied bacterial Ig" evidence="3">
    <location>
        <begin position="381"/>
        <end position="469"/>
    </location>
</feature>
<dbReference type="AlphaFoldDB" id="A0A368VNB6"/>
<evidence type="ECO:0000256" key="2">
    <source>
        <dbReference type="SAM" id="SignalP"/>
    </source>
</evidence>
<comment type="caution">
    <text evidence="4">The sequence shown here is derived from an EMBL/GenBank/DDBJ whole genome shotgun (WGS) entry which is preliminary data.</text>
</comment>
<dbReference type="EMBL" id="QPJD01000019">
    <property type="protein sequence ID" value="RCW42087.1"/>
    <property type="molecule type" value="Genomic_DNA"/>
</dbReference>
<dbReference type="InterPro" id="IPR046780">
    <property type="entry name" value="aBig_2"/>
</dbReference>
<evidence type="ECO:0000313" key="5">
    <source>
        <dbReference type="Proteomes" id="UP000252415"/>
    </source>
</evidence>
<sequence length="471" mass="49650">MKKWLSLIVIGSLLLFSSTAMASGDKGKHEPKDHGKNVKECVPPGLLKALDKVKNEKARAAIKANIEKHQKKCKEDKDEENQGLSDAQRVSGDKATLQIRYADGNRADWVTSAIQLPVKGNNGSAITWSSNKPNVISNNGLTVNRSQSADETVVMTANLRYNQATASKTFTLIVKAVPATMTDAQKAAADLAGLQIQFNGTDTADRVTQPLKALPARGNNGSTITWFSGAPTIISNDGKTVNRPASGSGDAIVIMTAYAVNNTASATKTFQLTIKQQLTDAQKVASDKAALDIDFGGSDTISRVTRPLDQLPTAGANGSGILWSSSAPDILSADGKTIHRPAVTAGDVTIALTAVITSNGVSDLKVFYLTVKREFTSVEKVAADKADLNITFADKDSAGSVTKPIGLTGIGYYGSTIVWYSSNPSVISDNGTVVNRPAHGKGDITVTMMGLISNNGAGDIKTFTLTVKQLP</sequence>
<name>A0A368VNB6_9BACL</name>
<dbReference type="RefSeq" id="WP_114383354.1">
    <property type="nucleotide sequence ID" value="NZ_QPJD01000019.1"/>
</dbReference>
<feature type="domain" description="Atrophied bacterial Ig" evidence="3">
    <location>
        <begin position="90"/>
        <end position="176"/>
    </location>
</feature>
<feature type="domain" description="Atrophied bacterial Ig" evidence="3">
    <location>
        <begin position="188"/>
        <end position="277"/>
    </location>
</feature>
<evidence type="ECO:0000259" key="3">
    <source>
        <dbReference type="Pfam" id="PF20578"/>
    </source>
</evidence>
<feature type="chain" id="PRO_5017035105" description="Atrophied bacterial Ig domain-containing protein" evidence="2">
    <location>
        <begin position="23"/>
        <end position="471"/>
    </location>
</feature>
<dbReference type="OrthoDB" id="2481354at2"/>
<accession>A0A368VNB6</accession>